<comment type="similarity">
    <text evidence="2">Belongs to the mitochondrion-specific ribosomal protein mS39 family.</text>
</comment>
<dbReference type="PROSITE" id="PS51375">
    <property type="entry name" value="PPR"/>
    <property type="match status" value="1"/>
</dbReference>
<evidence type="ECO:0000256" key="2">
    <source>
        <dbReference type="ARBA" id="ARBA00008551"/>
    </source>
</evidence>
<evidence type="ECO:0000256" key="5">
    <source>
        <dbReference type="ARBA" id="ARBA00022845"/>
    </source>
</evidence>
<evidence type="ECO:0000313" key="13">
    <source>
        <dbReference type="EMBL" id="OWF56025.1"/>
    </source>
</evidence>
<name>A0A210R4X6_MIZYE</name>
<accession>A0A210R4X6</accession>
<evidence type="ECO:0000256" key="11">
    <source>
        <dbReference type="ARBA" id="ARBA00035134"/>
    </source>
</evidence>
<dbReference type="OrthoDB" id="185373at2759"/>
<evidence type="ECO:0000313" key="14">
    <source>
        <dbReference type="Proteomes" id="UP000242188"/>
    </source>
</evidence>
<keyword evidence="8" id="KW-0689">Ribosomal protein</keyword>
<dbReference type="PANTHER" id="PTHR16276:SF1">
    <property type="entry name" value="SMALL RIBOSOMAL SUBUNIT PROTEIN MS39"/>
    <property type="match status" value="1"/>
</dbReference>
<keyword evidence="9" id="KW-0496">Mitochondrion</keyword>
<evidence type="ECO:0000256" key="12">
    <source>
        <dbReference type="PROSITE-ProRule" id="PRU00708"/>
    </source>
</evidence>
<dbReference type="GO" id="GO:0043024">
    <property type="term" value="F:ribosomal small subunit binding"/>
    <property type="evidence" value="ECO:0007669"/>
    <property type="project" value="InterPro"/>
</dbReference>
<dbReference type="NCBIfam" id="TIGR00756">
    <property type="entry name" value="PPR"/>
    <property type="match status" value="1"/>
</dbReference>
<dbReference type="GO" id="GO:0005739">
    <property type="term" value="C:mitochondrion"/>
    <property type="evidence" value="ECO:0007669"/>
    <property type="project" value="UniProtKB-SubCell"/>
</dbReference>
<evidence type="ECO:0000256" key="9">
    <source>
        <dbReference type="ARBA" id="ARBA00023128"/>
    </source>
</evidence>
<dbReference type="STRING" id="6573.A0A210R4X6"/>
<keyword evidence="10" id="KW-0687">Ribonucleoprotein</keyword>
<comment type="caution">
    <text evidence="13">The sequence shown here is derived from an EMBL/GenBank/DDBJ whole genome shotgun (WGS) entry which is preliminary data.</text>
</comment>
<dbReference type="InterPro" id="IPR037387">
    <property type="entry name" value="PTCD3"/>
</dbReference>
<dbReference type="GO" id="GO:1990904">
    <property type="term" value="C:ribonucleoprotein complex"/>
    <property type="evidence" value="ECO:0007669"/>
    <property type="project" value="UniProtKB-KW"/>
</dbReference>
<evidence type="ECO:0000256" key="8">
    <source>
        <dbReference type="ARBA" id="ARBA00022980"/>
    </source>
</evidence>
<dbReference type="GO" id="GO:0005840">
    <property type="term" value="C:ribosome"/>
    <property type="evidence" value="ECO:0007669"/>
    <property type="project" value="UniProtKB-KW"/>
</dbReference>
<evidence type="ECO:0000256" key="3">
    <source>
        <dbReference type="ARBA" id="ARBA00022730"/>
    </source>
</evidence>
<organism evidence="13 14">
    <name type="scientific">Mizuhopecten yessoensis</name>
    <name type="common">Japanese scallop</name>
    <name type="synonym">Patinopecten yessoensis</name>
    <dbReference type="NCBI Taxonomy" id="6573"/>
    <lineage>
        <taxon>Eukaryota</taxon>
        <taxon>Metazoa</taxon>
        <taxon>Spiralia</taxon>
        <taxon>Lophotrochozoa</taxon>
        <taxon>Mollusca</taxon>
        <taxon>Bivalvia</taxon>
        <taxon>Autobranchia</taxon>
        <taxon>Pteriomorphia</taxon>
        <taxon>Pectinida</taxon>
        <taxon>Pectinoidea</taxon>
        <taxon>Pectinidae</taxon>
        <taxon>Mizuhopecten</taxon>
    </lineage>
</organism>
<evidence type="ECO:0000256" key="1">
    <source>
        <dbReference type="ARBA" id="ARBA00004173"/>
    </source>
</evidence>
<dbReference type="Gene3D" id="1.25.40.10">
    <property type="entry name" value="Tetratricopeptide repeat domain"/>
    <property type="match status" value="1"/>
</dbReference>
<evidence type="ECO:0000256" key="7">
    <source>
        <dbReference type="ARBA" id="ARBA00022946"/>
    </source>
</evidence>
<keyword evidence="5" id="KW-0810">Translation regulation</keyword>
<sequence>MTQDLTPLKHRPTLAQVKLLPVYQQGIKDSVSILQALSEVAGKDHTVPDYKPTYTDDRFVIPYNQKAQSFRFALTSGRVSAQYFIQHFPECFATKKSVPHILALEPKQGRAKVEGTSEEALQEKIQINLVADAMQMYEKIIDEGGSVAIETTEDLVDMIMFNFGQEQDKITTNPFNLQIASAWSHPEQIPGDFLQEFLELVRTEKTSRMYKSIILGFCKFEHMTTALDYYEEMKSKGFQYDRDIIHALLSPNPPWSNKMPLPASTARNLLKDMKTAGIAPTEETFRRLVSGPGSYCPDISFFTEIFNEMKALGMKPSLSMCQVFLKFSHEKSDFEQILNFVEKENIKATSENEMGFFVDAMLLSDSEFRSPEYALRVDTLFRALGESYYFETVDESRRYYRSFIVVFLKYETLENILEIYERVVPHGSSSCATGSIIPCHSVHHPFTQGPSSRATVSIIPCRRVRHPVPQGSSSRATGSIIPGHSVHHTLPQCPSSLHTGSIIPCHRVRHPVPQGPSSRATVSIIPCHSVHHPLPQGPSSCATGSIIPCHRVHHPVPQGPSSHATVSIIPCDRVHHPVPQGPSSCATGFNIPCHRVHHPVPQGPSSRATGSIVPCHRVRPPVPQGPSSRATGSIIPCHRVHHPVPQGASSRATGSIIPCHRVHRPMPQGPSSTSSWLQKTLRKIVFRTYLKQLMQSKVLRSVVTKVRLLTPRYIRDSVVTKFRLSTPHYKRDSVVTKVRLSTRRYIRDSVVTKVRLSRPHYKRDSVVTKVRVLTNEDF</sequence>
<keyword evidence="6" id="KW-0694">RNA-binding</keyword>
<evidence type="ECO:0000256" key="10">
    <source>
        <dbReference type="ARBA" id="ARBA00023274"/>
    </source>
</evidence>
<feature type="repeat" description="PPR" evidence="12">
    <location>
        <begin position="206"/>
        <end position="240"/>
    </location>
</feature>
<dbReference type="Proteomes" id="UP000242188">
    <property type="component" value="Unassembled WGS sequence"/>
</dbReference>
<dbReference type="PANTHER" id="PTHR16276">
    <property type="entry name" value="PENTATRICOPEPTIDE REPEAT DOMAIN-CONTAINING PROTEIN 3"/>
    <property type="match status" value="1"/>
</dbReference>
<keyword evidence="3" id="KW-0699">rRNA-binding</keyword>
<keyword evidence="7" id="KW-0809">Transit peptide</keyword>
<evidence type="ECO:0000256" key="4">
    <source>
        <dbReference type="ARBA" id="ARBA00022737"/>
    </source>
</evidence>
<dbReference type="InterPro" id="IPR011990">
    <property type="entry name" value="TPR-like_helical_dom_sf"/>
</dbReference>
<protein>
    <recommendedName>
        <fullName evidence="11">Small ribosomal subunit protein mS39</fullName>
    </recommendedName>
</protein>
<dbReference type="Pfam" id="PF22330">
    <property type="entry name" value="Rib_mS39_PPR"/>
    <property type="match status" value="1"/>
</dbReference>
<reference evidence="13 14" key="1">
    <citation type="journal article" date="2017" name="Nat. Ecol. Evol.">
        <title>Scallop genome provides insights into evolution of bilaterian karyotype and development.</title>
        <authorList>
            <person name="Wang S."/>
            <person name="Zhang J."/>
            <person name="Jiao W."/>
            <person name="Li J."/>
            <person name="Xun X."/>
            <person name="Sun Y."/>
            <person name="Guo X."/>
            <person name="Huan P."/>
            <person name="Dong B."/>
            <person name="Zhang L."/>
            <person name="Hu X."/>
            <person name="Sun X."/>
            <person name="Wang J."/>
            <person name="Zhao C."/>
            <person name="Wang Y."/>
            <person name="Wang D."/>
            <person name="Huang X."/>
            <person name="Wang R."/>
            <person name="Lv J."/>
            <person name="Li Y."/>
            <person name="Zhang Z."/>
            <person name="Liu B."/>
            <person name="Lu W."/>
            <person name="Hui Y."/>
            <person name="Liang J."/>
            <person name="Zhou Z."/>
            <person name="Hou R."/>
            <person name="Li X."/>
            <person name="Liu Y."/>
            <person name="Li H."/>
            <person name="Ning X."/>
            <person name="Lin Y."/>
            <person name="Zhao L."/>
            <person name="Xing Q."/>
            <person name="Dou J."/>
            <person name="Li Y."/>
            <person name="Mao J."/>
            <person name="Guo H."/>
            <person name="Dou H."/>
            <person name="Li T."/>
            <person name="Mu C."/>
            <person name="Jiang W."/>
            <person name="Fu Q."/>
            <person name="Fu X."/>
            <person name="Miao Y."/>
            <person name="Liu J."/>
            <person name="Yu Q."/>
            <person name="Li R."/>
            <person name="Liao H."/>
            <person name="Li X."/>
            <person name="Kong Y."/>
            <person name="Jiang Z."/>
            <person name="Chourrout D."/>
            <person name="Li R."/>
            <person name="Bao Z."/>
        </authorList>
    </citation>
    <scope>NUCLEOTIDE SEQUENCE [LARGE SCALE GENOMIC DNA]</scope>
    <source>
        <strain evidence="13 14">PY_sf001</strain>
    </source>
</reference>
<keyword evidence="14" id="KW-1185">Reference proteome</keyword>
<proteinExistence type="inferred from homology"/>
<gene>
    <name evidence="13" type="ORF">KP79_PYT16866</name>
</gene>
<dbReference type="InterPro" id="IPR055063">
    <property type="entry name" value="Rib_mS39_PPR"/>
</dbReference>
<dbReference type="GO" id="GO:0006417">
    <property type="term" value="P:regulation of translation"/>
    <property type="evidence" value="ECO:0007669"/>
    <property type="project" value="UniProtKB-KW"/>
</dbReference>
<evidence type="ECO:0000256" key="6">
    <source>
        <dbReference type="ARBA" id="ARBA00022884"/>
    </source>
</evidence>
<comment type="subcellular location">
    <subcellularLocation>
        <location evidence="1">Mitochondrion</location>
    </subcellularLocation>
</comment>
<keyword evidence="4" id="KW-0677">Repeat</keyword>
<dbReference type="AlphaFoldDB" id="A0A210R4X6"/>
<dbReference type="GO" id="GO:0019843">
    <property type="term" value="F:rRNA binding"/>
    <property type="evidence" value="ECO:0007669"/>
    <property type="project" value="UniProtKB-KW"/>
</dbReference>
<dbReference type="GO" id="GO:0032543">
    <property type="term" value="P:mitochondrial translation"/>
    <property type="evidence" value="ECO:0007669"/>
    <property type="project" value="InterPro"/>
</dbReference>
<dbReference type="InterPro" id="IPR002885">
    <property type="entry name" value="PPR_rpt"/>
</dbReference>
<dbReference type="EMBL" id="NEDP02000379">
    <property type="protein sequence ID" value="OWF56025.1"/>
    <property type="molecule type" value="Genomic_DNA"/>
</dbReference>